<dbReference type="GO" id="GO:0051301">
    <property type="term" value="P:cell division"/>
    <property type="evidence" value="ECO:0007669"/>
    <property type="project" value="UniProtKB-KW"/>
</dbReference>
<dbReference type="InterPro" id="IPR013221">
    <property type="entry name" value="Mur_ligase_cen"/>
</dbReference>
<evidence type="ECO:0000256" key="13">
    <source>
        <dbReference type="ARBA" id="ARBA00022857"/>
    </source>
</evidence>
<dbReference type="SUPFAM" id="SSF56194">
    <property type="entry name" value="Uridine diphospho-N-Acetylenolpyruvylglucosamine reductase, MurB, C-terminal domain"/>
    <property type="match status" value="1"/>
</dbReference>
<keyword evidence="8" id="KW-0132">Cell division</keyword>
<organism evidence="22 23">
    <name type="scientific">Candidatus Woesebacteria bacterium GW2011_GWA1_44_23</name>
    <dbReference type="NCBI Taxonomy" id="1618558"/>
    <lineage>
        <taxon>Bacteria</taxon>
        <taxon>Candidatus Woeseibacteriota</taxon>
    </lineage>
</organism>
<dbReference type="GO" id="GO:0009252">
    <property type="term" value="P:peptidoglycan biosynthetic process"/>
    <property type="evidence" value="ECO:0007669"/>
    <property type="project" value="UniProtKB-UniPathway"/>
</dbReference>
<keyword evidence="13" id="KW-0521">NADP</keyword>
<evidence type="ECO:0000256" key="3">
    <source>
        <dbReference type="ARBA" id="ARBA00004496"/>
    </source>
</evidence>
<dbReference type="GO" id="GO:0071555">
    <property type="term" value="P:cell wall organization"/>
    <property type="evidence" value="ECO:0007669"/>
    <property type="project" value="UniProtKB-KW"/>
</dbReference>
<comment type="catalytic activity">
    <reaction evidence="19">
        <text>UDP-N-acetyl-alpha-D-muramate + NADP(+) = UDP-N-acetyl-3-O-(1-carboxyvinyl)-alpha-D-glucosamine + NADPH + H(+)</text>
        <dbReference type="Rhea" id="RHEA:12248"/>
        <dbReference type="ChEBI" id="CHEBI:15378"/>
        <dbReference type="ChEBI" id="CHEBI:57783"/>
        <dbReference type="ChEBI" id="CHEBI:58349"/>
        <dbReference type="ChEBI" id="CHEBI:68483"/>
        <dbReference type="ChEBI" id="CHEBI:70757"/>
        <dbReference type="EC" id="1.3.1.98"/>
    </reaction>
</comment>
<dbReference type="PANTHER" id="PTHR43692">
    <property type="entry name" value="UDP-N-ACETYLMURAMOYLALANINE--D-GLUTAMATE LIGASE"/>
    <property type="match status" value="1"/>
</dbReference>
<comment type="function">
    <text evidence="2">Cell wall formation.</text>
</comment>
<dbReference type="Gene3D" id="3.90.190.20">
    <property type="entry name" value="Mur ligase, C-terminal domain"/>
    <property type="match status" value="1"/>
</dbReference>
<keyword evidence="11" id="KW-0274">FAD</keyword>
<keyword evidence="15" id="KW-0573">Peptidoglycan synthesis</keyword>
<keyword evidence="12" id="KW-0067">ATP-binding</keyword>
<evidence type="ECO:0000256" key="14">
    <source>
        <dbReference type="ARBA" id="ARBA00022960"/>
    </source>
</evidence>
<accession>A0A837I8E0</accession>
<evidence type="ECO:0000256" key="6">
    <source>
        <dbReference type="ARBA" id="ARBA00022490"/>
    </source>
</evidence>
<dbReference type="Proteomes" id="UP000034525">
    <property type="component" value="Unassembled WGS sequence"/>
</dbReference>
<feature type="non-terminal residue" evidence="22">
    <location>
        <position position="1"/>
    </location>
</feature>
<dbReference type="NCBIfam" id="TIGR01087">
    <property type="entry name" value="murD"/>
    <property type="match status" value="1"/>
</dbReference>
<dbReference type="InterPro" id="IPR011601">
    <property type="entry name" value="MurB_C"/>
</dbReference>
<evidence type="ECO:0000256" key="2">
    <source>
        <dbReference type="ARBA" id="ARBA00003921"/>
    </source>
</evidence>
<evidence type="ECO:0000313" key="23">
    <source>
        <dbReference type="Proteomes" id="UP000034525"/>
    </source>
</evidence>
<keyword evidence="17" id="KW-0131">Cell cycle</keyword>
<evidence type="ECO:0000313" key="22">
    <source>
        <dbReference type="EMBL" id="KKT54144.1"/>
    </source>
</evidence>
<sequence>GTVGASPIQNIGAFGQEVKDVLVSLRAFKMESGEFVNFSNKDCDFSYRESFFKKPENWQKYLITSVSFKLNPNGKPKVQYDSLLNYLKEENKENPSLSDVREAVFQLRAEKLENPSKNGNAGSFFKNPIVDKEIPGIPSYPFGSKYKLYAGWLIDKAGWKGKPYKGAAVSPKNAIFLINRSGKATSSDVAELSKMIISDVKEKFGITLEPEVQFIGFGRKVAILGYGLEGQDAEKYFKSLGDEVTILDRKFDENYLKYLKNFDLIVRSPGVYRYLPEIIKAEKEGVEITSSLKIFFDKCPGKIIGVTGTKGKGTTSTLIYEILKSAGKDVYLVGNIGKPYLELIPKLTSESIVIMELSSFQLIDLTKSPHIAVVLNVTLDHMDWHKDKKEYIEAKKNIVKYQTENDYAVINSEYDVPRSFSGLTKGKVILFNREDLEDKYKEDLLLRGGHNLENIAAAVNAAKIIGVDEDVILSSVRSFKGLEHRLELVGEVGSVTFYNDSFATSEQPTIAAINSFTEPETLILGGSDKGLDFTLLRKAIEKKANVKNLILIGEIGVKIGEGINGKNIVNLGKTPMTGIVQKAFEITPKGGVVILSPAAASFDMFENYKDRGMQFKKAVKSLLHDGK</sequence>
<dbReference type="GO" id="GO:0005737">
    <property type="term" value="C:cytoplasm"/>
    <property type="evidence" value="ECO:0007669"/>
    <property type="project" value="UniProtKB-SubCell"/>
</dbReference>
<evidence type="ECO:0000256" key="5">
    <source>
        <dbReference type="ARBA" id="ARBA00012518"/>
    </source>
</evidence>
<dbReference type="Gene3D" id="3.30.465.10">
    <property type="match status" value="1"/>
</dbReference>
<dbReference type="InterPro" id="IPR016169">
    <property type="entry name" value="FAD-bd_PCMH_sub2"/>
</dbReference>
<dbReference type="Gene3D" id="3.90.78.10">
    <property type="entry name" value="UDP-N-acetylenolpyruvoylglucosamine reductase, C-terminal domain"/>
    <property type="match status" value="1"/>
</dbReference>
<dbReference type="SUPFAM" id="SSF51984">
    <property type="entry name" value="MurCD N-terminal domain"/>
    <property type="match status" value="1"/>
</dbReference>
<dbReference type="Pfam" id="PF08245">
    <property type="entry name" value="Mur_ligase_M"/>
    <property type="match status" value="1"/>
</dbReference>
<dbReference type="SUPFAM" id="SSF56176">
    <property type="entry name" value="FAD-binding/transporter-associated domain-like"/>
    <property type="match status" value="1"/>
</dbReference>
<dbReference type="GO" id="GO:0005524">
    <property type="term" value="F:ATP binding"/>
    <property type="evidence" value="ECO:0007669"/>
    <property type="project" value="UniProtKB-KW"/>
</dbReference>
<keyword evidence="18" id="KW-0961">Cell wall biogenesis/degradation</keyword>
<name>A0A837I8E0_9BACT</name>
<evidence type="ECO:0000256" key="17">
    <source>
        <dbReference type="ARBA" id="ARBA00023306"/>
    </source>
</evidence>
<dbReference type="InterPro" id="IPR003170">
    <property type="entry name" value="MurB"/>
</dbReference>
<evidence type="ECO:0000259" key="20">
    <source>
        <dbReference type="Pfam" id="PF02873"/>
    </source>
</evidence>
<keyword evidence="9" id="KW-0285">Flavoprotein</keyword>
<evidence type="ECO:0000259" key="21">
    <source>
        <dbReference type="Pfam" id="PF08245"/>
    </source>
</evidence>
<reference evidence="22 23" key="1">
    <citation type="journal article" date="2015" name="Nature">
        <title>rRNA introns, odd ribosomes, and small enigmatic genomes across a large radiation of phyla.</title>
        <authorList>
            <person name="Brown C.T."/>
            <person name="Hug L.A."/>
            <person name="Thomas B.C."/>
            <person name="Sharon I."/>
            <person name="Castelle C.J."/>
            <person name="Singh A."/>
            <person name="Wilkins M.J."/>
            <person name="Williams K.H."/>
            <person name="Banfield J.F."/>
        </authorList>
    </citation>
    <scope>NUCLEOTIDE SEQUENCE [LARGE SCALE GENOMIC DNA]</scope>
</reference>
<keyword evidence="7 22" id="KW-0436">Ligase</keyword>
<comment type="cofactor">
    <cofactor evidence="1">
        <name>FAD</name>
        <dbReference type="ChEBI" id="CHEBI:57692"/>
    </cofactor>
</comment>
<dbReference type="HAMAP" id="MF_00639">
    <property type="entry name" value="MurD"/>
    <property type="match status" value="1"/>
</dbReference>
<evidence type="ECO:0000256" key="8">
    <source>
        <dbReference type="ARBA" id="ARBA00022618"/>
    </source>
</evidence>
<dbReference type="InterPro" id="IPR036318">
    <property type="entry name" value="FAD-bd_PCMH-like_sf"/>
</dbReference>
<comment type="caution">
    <text evidence="22">The sequence shown here is derived from an EMBL/GenBank/DDBJ whole genome shotgun (WGS) entry which is preliminary data.</text>
</comment>
<dbReference type="GO" id="GO:0008360">
    <property type="term" value="P:regulation of cell shape"/>
    <property type="evidence" value="ECO:0007669"/>
    <property type="project" value="UniProtKB-KW"/>
</dbReference>
<feature type="domain" description="UDP-N-acetylenolpyruvoylglucosamine reductase C-terminal" evidence="20">
    <location>
        <begin position="100"/>
        <end position="215"/>
    </location>
</feature>
<dbReference type="GO" id="GO:0008762">
    <property type="term" value="F:UDP-N-acetylmuramate dehydrogenase activity"/>
    <property type="evidence" value="ECO:0007669"/>
    <property type="project" value="UniProtKB-EC"/>
</dbReference>
<protein>
    <recommendedName>
        <fullName evidence="5">UDP-N-acetylmuramate dehydrogenase</fullName>
        <ecNumber evidence="5">1.3.1.98</ecNumber>
    </recommendedName>
</protein>
<comment type="subcellular location">
    <subcellularLocation>
        <location evidence="3">Cytoplasm</location>
    </subcellularLocation>
</comment>
<dbReference type="InterPro" id="IPR036565">
    <property type="entry name" value="Mur-like_cat_sf"/>
</dbReference>
<comment type="pathway">
    <text evidence="4">Cell wall biogenesis; peptidoglycan biosynthesis.</text>
</comment>
<proteinExistence type="inferred from homology"/>
<evidence type="ECO:0000256" key="11">
    <source>
        <dbReference type="ARBA" id="ARBA00022827"/>
    </source>
</evidence>
<dbReference type="UniPathway" id="UPA00219"/>
<gene>
    <name evidence="22" type="ORF">UW47_C0009G0001</name>
</gene>
<evidence type="ECO:0000256" key="10">
    <source>
        <dbReference type="ARBA" id="ARBA00022741"/>
    </source>
</evidence>
<keyword evidence="14" id="KW-0133">Cell shape</keyword>
<evidence type="ECO:0000256" key="12">
    <source>
        <dbReference type="ARBA" id="ARBA00022840"/>
    </source>
</evidence>
<evidence type="ECO:0000256" key="9">
    <source>
        <dbReference type="ARBA" id="ARBA00022630"/>
    </source>
</evidence>
<evidence type="ECO:0000256" key="4">
    <source>
        <dbReference type="ARBA" id="ARBA00004752"/>
    </source>
</evidence>
<feature type="domain" description="Mur ligase central" evidence="21">
    <location>
        <begin position="306"/>
        <end position="438"/>
    </location>
</feature>
<evidence type="ECO:0000256" key="7">
    <source>
        <dbReference type="ARBA" id="ARBA00022598"/>
    </source>
</evidence>
<dbReference type="SUPFAM" id="SSF53244">
    <property type="entry name" value="MurD-like peptide ligases, peptide-binding domain"/>
    <property type="match status" value="1"/>
</dbReference>
<evidence type="ECO:0000256" key="1">
    <source>
        <dbReference type="ARBA" id="ARBA00001974"/>
    </source>
</evidence>
<keyword evidence="6" id="KW-0963">Cytoplasm</keyword>
<dbReference type="AlphaFoldDB" id="A0A837I8E0"/>
<dbReference type="EMBL" id="LCIL01000009">
    <property type="protein sequence ID" value="KKT54144.1"/>
    <property type="molecule type" value="Genomic_DNA"/>
</dbReference>
<evidence type="ECO:0000256" key="19">
    <source>
        <dbReference type="ARBA" id="ARBA00048914"/>
    </source>
</evidence>
<dbReference type="HAMAP" id="MF_00037">
    <property type="entry name" value="MurB"/>
    <property type="match status" value="1"/>
</dbReference>
<dbReference type="Gene3D" id="3.40.1190.10">
    <property type="entry name" value="Mur-like, catalytic domain"/>
    <property type="match status" value="1"/>
</dbReference>
<dbReference type="Pfam" id="PF02873">
    <property type="entry name" value="MurB_C"/>
    <property type="match status" value="1"/>
</dbReference>
<keyword evidence="16" id="KW-0560">Oxidoreductase</keyword>
<keyword evidence="10" id="KW-0547">Nucleotide-binding</keyword>
<dbReference type="InterPro" id="IPR005762">
    <property type="entry name" value="MurD"/>
</dbReference>
<dbReference type="SUPFAM" id="SSF53623">
    <property type="entry name" value="MurD-like peptide ligases, catalytic domain"/>
    <property type="match status" value="1"/>
</dbReference>
<dbReference type="EC" id="1.3.1.98" evidence="5"/>
<dbReference type="InterPro" id="IPR036635">
    <property type="entry name" value="MurB_C_sf"/>
</dbReference>
<evidence type="ECO:0000256" key="16">
    <source>
        <dbReference type="ARBA" id="ARBA00023002"/>
    </source>
</evidence>
<dbReference type="InterPro" id="IPR036615">
    <property type="entry name" value="Mur_ligase_C_dom_sf"/>
</dbReference>
<dbReference type="GO" id="GO:0050660">
    <property type="term" value="F:flavin adenine dinucleotide binding"/>
    <property type="evidence" value="ECO:0007669"/>
    <property type="project" value="InterPro"/>
</dbReference>
<evidence type="ECO:0000256" key="18">
    <source>
        <dbReference type="ARBA" id="ARBA00023316"/>
    </source>
</evidence>
<evidence type="ECO:0000256" key="15">
    <source>
        <dbReference type="ARBA" id="ARBA00022984"/>
    </source>
</evidence>
<dbReference type="GO" id="GO:0008764">
    <property type="term" value="F:UDP-N-acetylmuramoylalanine-D-glutamate ligase activity"/>
    <property type="evidence" value="ECO:0007669"/>
    <property type="project" value="InterPro"/>
</dbReference>
<dbReference type="PANTHER" id="PTHR43692:SF1">
    <property type="entry name" value="UDP-N-ACETYLMURAMOYLALANINE--D-GLUTAMATE LIGASE"/>
    <property type="match status" value="1"/>
</dbReference>